<dbReference type="InterPro" id="IPR003691">
    <property type="entry name" value="FluC"/>
</dbReference>
<dbReference type="EMBL" id="JBBXJM010000004">
    <property type="protein sequence ID" value="KAL1408793.1"/>
    <property type="molecule type" value="Genomic_DNA"/>
</dbReference>
<evidence type="ECO:0000256" key="8">
    <source>
        <dbReference type="ARBA" id="ARBA00035585"/>
    </source>
</evidence>
<evidence type="ECO:0000256" key="3">
    <source>
        <dbReference type="ARBA" id="ARBA00022475"/>
    </source>
</evidence>
<keyword evidence="6 10" id="KW-0472">Membrane</keyword>
<accession>A0ABR3Q2B4</accession>
<dbReference type="Proteomes" id="UP001565368">
    <property type="component" value="Unassembled WGS sequence"/>
</dbReference>
<feature type="transmembrane region" description="Helical" evidence="10">
    <location>
        <begin position="339"/>
        <end position="364"/>
    </location>
</feature>
<feature type="compositionally biased region" description="Basic and acidic residues" evidence="9">
    <location>
        <begin position="1"/>
        <end position="11"/>
    </location>
</feature>
<keyword evidence="4 10" id="KW-0812">Transmembrane</keyword>
<protein>
    <recommendedName>
        <fullName evidence="13">Fluoride ion transporter CrcB</fullName>
    </recommendedName>
</protein>
<sequence>MSPRRPSDDVPAHSNGDGGDVELPPLPGDGKPLRQPVLDSDAPPPEEATALRALAHYAVLVFSSMVGTLFRLGLDALGTYDGAVVFPLAWVQGVGCGIMGLALARKNEISWLYPPLYTFFTTGIAGSVTTFSSWMLEAYEAFANTEHYNRKGLHSTVNGLAYSFVTVMVSFAGLKLGGYVSSLLPRLPRPPRRAVANGADGRPHGQGTRLLDLLAVASAVASYGGALALYFAAPRRWRPRATYAILLAPPGTMLRFALARINARRPFLDRFPLGTFIANMAGTVIIAGTYAAARRPGARDNPLACTTLDAVHDGFCGCLTTVSTFVVEMGAIRSERWRWAYVFGSVILGQVLVMAVAGGVGWGVGYGPVCRPEA</sequence>
<comment type="subcellular location">
    <subcellularLocation>
        <location evidence="2">Cell membrane</location>
        <topology evidence="2">Multi-pass membrane protein</topology>
    </subcellularLocation>
</comment>
<evidence type="ECO:0000256" key="5">
    <source>
        <dbReference type="ARBA" id="ARBA00022989"/>
    </source>
</evidence>
<evidence type="ECO:0000256" key="4">
    <source>
        <dbReference type="ARBA" id="ARBA00022692"/>
    </source>
</evidence>
<feature type="transmembrane region" description="Helical" evidence="10">
    <location>
        <begin position="84"/>
        <end position="104"/>
    </location>
</feature>
<evidence type="ECO:0000256" key="10">
    <source>
        <dbReference type="SAM" id="Phobius"/>
    </source>
</evidence>
<dbReference type="GeneID" id="95986649"/>
<dbReference type="PANTHER" id="PTHR28259:SF1">
    <property type="entry name" value="FLUORIDE EXPORT PROTEIN 1-RELATED"/>
    <property type="match status" value="1"/>
</dbReference>
<comment type="catalytic activity">
    <reaction evidence="8">
        <text>fluoride(in) = fluoride(out)</text>
        <dbReference type="Rhea" id="RHEA:76159"/>
        <dbReference type="ChEBI" id="CHEBI:17051"/>
    </reaction>
    <physiologicalReaction direction="left-to-right" evidence="8">
        <dbReference type="Rhea" id="RHEA:76160"/>
    </physiologicalReaction>
</comment>
<keyword evidence="5 10" id="KW-1133">Transmembrane helix</keyword>
<keyword evidence="12" id="KW-1185">Reference proteome</keyword>
<evidence type="ECO:0000313" key="11">
    <source>
        <dbReference type="EMBL" id="KAL1408793.1"/>
    </source>
</evidence>
<dbReference type="Pfam" id="PF02537">
    <property type="entry name" value="CRCB"/>
    <property type="match status" value="2"/>
</dbReference>
<name>A0ABR3Q2B4_9TREE</name>
<evidence type="ECO:0000256" key="9">
    <source>
        <dbReference type="SAM" id="MobiDB-lite"/>
    </source>
</evidence>
<comment type="similarity">
    <text evidence="7">Belongs to the fluoride channel Fluc/FEX (TC 1.A.43) family.</text>
</comment>
<feature type="transmembrane region" description="Helical" evidence="10">
    <location>
        <begin position="273"/>
        <end position="293"/>
    </location>
</feature>
<dbReference type="RefSeq" id="XP_069208737.1">
    <property type="nucleotide sequence ID" value="XM_069354095.1"/>
</dbReference>
<evidence type="ECO:0000256" key="1">
    <source>
        <dbReference type="ARBA" id="ARBA00002598"/>
    </source>
</evidence>
<feature type="transmembrane region" description="Helical" evidence="10">
    <location>
        <begin position="54"/>
        <end position="72"/>
    </location>
</feature>
<proteinExistence type="inferred from homology"/>
<feature type="transmembrane region" description="Helical" evidence="10">
    <location>
        <begin position="116"/>
        <end position="136"/>
    </location>
</feature>
<feature type="region of interest" description="Disordered" evidence="9">
    <location>
        <begin position="1"/>
        <end position="45"/>
    </location>
</feature>
<feature type="transmembrane region" description="Helical" evidence="10">
    <location>
        <begin position="213"/>
        <end position="231"/>
    </location>
</feature>
<reference evidence="11 12" key="1">
    <citation type="submission" date="2023-08" db="EMBL/GenBank/DDBJ databases">
        <title>Annotated Genome Sequence of Vanrija albida AlHP1.</title>
        <authorList>
            <person name="Herzog R."/>
        </authorList>
    </citation>
    <scope>NUCLEOTIDE SEQUENCE [LARGE SCALE GENOMIC DNA]</scope>
    <source>
        <strain evidence="11 12">AlHP1</strain>
    </source>
</reference>
<evidence type="ECO:0000313" key="12">
    <source>
        <dbReference type="Proteomes" id="UP001565368"/>
    </source>
</evidence>
<evidence type="ECO:0000256" key="6">
    <source>
        <dbReference type="ARBA" id="ARBA00023136"/>
    </source>
</evidence>
<evidence type="ECO:0000256" key="7">
    <source>
        <dbReference type="ARBA" id="ARBA00035120"/>
    </source>
</evidence>
<evidence type="ECO:0000256" key="2">
    <source>
        <dbReference type="ARBA" id="ARBA00004651"/>
    </source>
</evidence>
<comment type="caution">
    <text evidence="11">The sequence shown here is derived from an EMBL/GenBank/DDBJ whole genome shotgun (WGS) entry which is preliminary data.</text>
</comment>
<comment type="function">
    <text evidence="1">Fluoride channel required for the rapid expulsion of cytoplasmic fluoride.</text>
</comment>
<dbReference type="PANTHER" id="PTHR28259">
    <property type="entry name" value="FLUORIDE EXPORT PROTEIN 1-RELATED"/>
    <property type="match status" value="1"/>
</dbReference>
<feature type="transmembrane region" description="Helical" evidence="10">
    <location>
        <begin position="157"/>
        <end position="180"/>
    </location>
</feature>
<keyword evidence="3" id="KW-1003">Cell membrane</keyword>
<gene>
    <name evidence="11" type="ORF">Q8F55_005606</name>
</gene>
<organism evidence="11 12">
    <name type="scientific">Vanrija albida</name>
    <dbReference type="NCBI Taxonomy" id="181172"/>
    <lineage>
        <taxon>Eukaryota</taxon>
        <taxon>Fungi</taxon>
        <taxon>Dikarya</taxon>
        <taxon>Basidiomycota</taxon>
        <taxon>Agaricomycotina</taxon>
        <taxon>Tremellomycetes</taxon>
        <taxon>Trichosporonales</taxon>
        <taxon>Trichosporonaceae</taxon>
        <taxon>Vanrija</taxon>
    </lineage>
</organism>
<evidence type="ECO:0008006" key="13">
    <source>
        <dbReference type="Google" id="ProtNLM"/>
    </source>
</evidence>